<accession>A0ABP7FBT9</accession>
<organism evidence="2 3">
    <name type="scientific">Leifsonella bigeumensis</name>
    <dbReference type="NCBI Taxonomy" id="433643"/>
    <lineage>
        <taxon>Bacteria</taxon>
        <taxon>Bacillati</taxon>
        <taxon>Actinomycetota</taxon>
        <taxon>Actinomycetes</taxon>
        <taxon>Micrococcales</taxon>
        <taxon>Microbacteriaceae</taxon>
        <taxon>Leifsonella</taxon>
    </lineage>
</organism>
<dbReference type="Gene3D" id="3.30.1310.20">
    <property type="entry name" value="PRTase-like"/>
    <property type="match status" value="1"/>
</dbReference>
<dbReference type="Pfam" id="PF00156">
    <property type="entry name" value="Pribosyltran"/>
    <property type="match status" value="1"/>
</dbReference>
<comment type="caution">
    <text evidence="2">The sequence shown here is derived from an EMBL/GenBank/DDBJ whole genome shotgun (WGS) entry which is preliminary data.</text>
</comment>
<proteinExistence type="predicted"/>
<protein>
    <recommendedName>
        <fullName evidence="1">Phosphoribosyltransferase domain-containing protein</fullName>
    </recommendedName>
</protein>
<dbReference type="SUPFAM" id="SSF53271">
    <property type="entry name" value="PRTase-like"/>
    <property type="match status" value="1"/>
</dbReference>
<sequence length="216" mass="22260">MSRRFVDREDAGRALAADLADVDGANAIVLGLPRGGVPVAAVVAEVLGAPLDVVVVRKIGVPGQPEVAMGALASIAGSVMTVRNESVLSAVGSDAQRRFDEIAARERVELERRQELYRAGLPPLEVQGKDVVLVDDGIATGATMRAAVMALAASGPASVIVAVPVGPADGLGELGELVDRVVCVSAPEPFWAVGQAYVDFTQTTDDEVRRLLGVGG</sequence>
<evidence type="ECO:0000313" key="3">
    <source>
        <dbReference type="Proteomes" id="UP001501004"/>
    </source>
</evidence>
<dbReference type="Proteomes" id="UP001501004">
    <property type="component" value="Unassembled WGS sequence"/>
</dbReference>
<evidence type="ECO:0000313" key="2">
    <source>
        <dbReference type="EMBL" id="GAA3735944.1"/>
    </source>
</evidence>
<dbReference type="RefSeq" id="WP_344754346.1">
    <property type="nucleotide sequence ID" value="NZ_BAABAE010000002.1"/>
</dbReference>
<gene>
    <name evidence="2" type="ORF">GCM10022239_09990</name>
</gene>
<dbReference type="InterPro" id="IPR000836">
    <property type="entry name" value="PRTase_dom"/>
</dbReference>
<reference evidence="3" key="1">
    <citation type="journal article" date="2019" name="Int. J. Syst. Evol. Microbiol.">
        <title>The Global Catalogue of Microorganisms (GCM) 10K type strain sequencing project: providing services to taxonomists for standard genome sequencing and annotation.</title>
        <authorList>
            <consortium name="The Broad Institute Genomics Platform"/>
            <consortium name="The Broad Institute Genome Sequencing Center for Infectious Disease"/>
            <person name="Wu L."/>
            <person name="Ma J."/>
        </authorList>
    </citation>
    <scope>NUCLEOTIDE SEQUENCE [LARGE SCALE GENOMIC DNA]</scope>
    <source>
        <strain evidence="3">JCM 16949</strain>
    </source>
</reference>
<evidence type="ECO:0000259" key="1">
    <source>
        <dbReference type="Pfam" id="PF00156"/>
    </source>
</evidence>
<name>A0ABP7FBT9_9MICO</name>
<dbReference type="Gene3D" id="3.40.50.2020">
    <property type="match status" value="1"/>
</dbReference>
<keyword evidence="3" id="KW-1185">Reference proteome</keyword>
<dbReference type="InterPro" id="IPR029057">
    <property type="entry name" value="PRTase-like"/>
</dbReference>
<feature type="domain" description="Phosphoribosyltransferase" evidence="1">
    <location>
        <begin position="9"/>
        <end position="199"/>
    </location>
</feature>
<dbReference type="CDD" id="cd06223">
    <property type="entry name" value="PRTases_typeI"/>
    <property type="match status" value="1"/>
</dbReference>
<dbReference type="EMBL" id="BAABAE010000002">
    <property type="protein sequence ID" value="GAA3735944.1"/>
    <property type="molecule type" value="Genomic_DNA"/>
</dbReference>